<dbReference type="EMBL" id="JAVDSB010000015">
    <property type="protein sequence ID" value="MDR6554271.1"/>
    <property type="molecule type" value="Genomic_DNA"/>
</dbReference>
<reference evidence="1 2" key="1">
    <citation type="submission" date="2023-07" db="EMBL/GenBank/DDBJ databases">
        <title>Sorghum-associated microbial communities from plants grown in Nebraska, USA.</title>
        <authorList>
            <person name="Schachtman D."/>
        </authorList>
    </citation>
    <scope>NUCLEOTIDE SEQUENCE [LARGE SCALE GENOMIC DNA]</scope>
    <source>
        <strain evidence="1 2">CC258</strain>
    </source>
</reference>
<proteinExistence type="predicted"/>
<keyword evidence="2" id="KW-1185">Reference proteome</keyword>
<evidence type="ECO:0000313" key="1">
    <source>
        <dbReference type="EMBL" id="MDR6554271.1"/>
    </source>
</evidence>
<protein>
    <submittedName>
        <fullName evidence="1">Uncharacterized protein</fullName>
    </submittedName>
</protein>
<name>A0ABU1P4I6_9BACL</name>
<gene>
    <name evidence="1" type="ORF">J2736_005500</name>
</gene>
<dbReference type="Proteomes" id="UP001267290">
    <property type="component" value="Unassembled WGS sequence"/>
</dbReference>
<sequence length="48" mass="5575">MGWPLVLTQAFLASETVLVRYRPTKSLIRLEKEPIVTFCRTIHPFSLD</sequence>
<comment type="caution">
    <text evidence="1">The sequence shown here is derived from an EMBL/GenBank/DDBJ whole genome shotgun (WGS) entry which is preliminary data.</text>
</comment>
<evidence type="ECO:0000313" key="2">
    <source>
        <dbReference type="Proteomes" id="UP001267290"/>
    </source>
</evidence>
<organism evidence="1 2">
    <name type="scientific">Paenibacillus qinlingensis</name>
    <dbReference type="NCBI Taxonomy" id="1837343"/>
    <lineage>
        <taxon>Bacteria</taxon>
        <taxon>Bacillati</taxon>
        <taxon>Bacillota</taxon>
        <taxon>Bacilli</taxon>
        <taxon>Bacillales</taxon>
        <taxon>Paenibacillaceae</taxon>
        <taxon>Paenibacillus</taxon>
    </lineage>
</organism>
<accession>A0ABU1P4I6</accession>